<evidence type="ECO:0000256" key="4">
    <source>
        <dbReference type="ARBA" id="ARBA00022737"/>
    </source>
</evidence>
<keyword evidence="12" id="KW-1185">Reference proteome</keyword>
<protein>
    <recommendedName>
        <fullName evidence="10">C2H2-type domain-containing protein</fullName>
    </recommendedName>
</protein>
<dbReference type="PROSITE" id="PS50157">
    <property type="entry name" value="ZINC_FINGER_C2H2_2"/>
    <property type="match status" value="2"/>
</dbReference>
<keyword evidence="5 9" id="KW-0863">Zinc-finger</keyword>
<keyword evidence="4" id="KW-0677">Repeat</keyword>
<dbReference type="InterPro" id="IPR036236">
    <property type="entry name" value="Znf_C2H2_sf"/>
</dbReference>
<comment type="subcellular location">
    <subcellularLocation>
        <location evidence="1">Nucleus</location>
    </subcellularLocation>
</comment>
<dbReference type="SUPFAM" id="SSF57667">
    <property type="entry name" value="beta-beta-alpha zinc fingers"/>
    <property type="match status" value="1"/>
</dbReference>
<keyword evidence="3" id="KW-0479">Metal-binding</keyword>
<dbReference type="SMART" id="SM00355">
    <property type="entry name" value="ZnF_C2H2"/>
    <property type="match status" value="2"/>
</dbReference>
<evidence type="ECO:0000256" key="9">
    <source>
        <dbReference type="PROSITE-ProRule" id="PRU00042"/>
    </source>
</evidence>
<keyword evidence="8" id="KW-0539">Nucleus</keyword>
<evidence type="ECO:0000256" key="1">
    <source>
        <dbReference type="ARBA" id="ARBA00004123"/>
    </source>
</evidence>
<dbReference type="Pfam" id="PF13909">
    <property type="entry name" value="zf-H2C2_5"/>
    <property type="match status" value="1"/>
</dbReference>
<dbReference type="GO" id="GO:0008270">
    <property type="term" value="F:zinc ion binding"/>
    <property type="evidence" value="ECO:0007669"/>
    <property type="project" value="UniProtKB-KW"/>
</dbReference>
<evidence type="ECO:0000256" key="5">
    <source>
        <dbReference type="ARBA" id="ARBA00022771"/>
    </source>
</evidence>
<dbReference type="GO" id="GO:0005634">
    <property type="term" value="C:nucleus"/>
    <property type="evidence" value="ECO:0007669"/>
    <property type="project" value="UniProtKB-SubCell"/>
</dbReference>
<proteinExistence type="inferred from homology"/>
<keyword evidence="7" id="KW-0238">DNA-binding</keyword>
<dbReference type="InterPro" id="IPR050688">
    <property type="entry name" value="Zinc_finger/UBP_domain"/>
</dbReference>
<gene>
    <name evidence="11" type="ORF">CALMAC_LOCUS599</name>
</gene>
<dbReference type="OrthoDB" id="3561125at2759"/>
<dbReference type="Gene3D" id="3.30.160.60">
    <property type="entry name" value="Classic Zinc Finger"/>
    <property type="match status" value="2"/>
</dbReference>
<evidence type="ECO:0000256" key="3">
    <source>
        <dbReference type="ARBA" id="ARBA00022723"/>
    </source>
</evidence>
<comment type="similarity">
    <text evidence="2">Belongs to the hunchback C2H2-type zinc-finger protein family.</text>
</comment>
<dbReference type="Pfam" id="PF00096">
    <property type="entry name" value="zf-C2H2"/>
    <property type="match status" value="1"/>
</dbReference>
<dbReference type="GO" id="GO:0045944">
    <property type="term" value="P:positive regulation of transcription by RNA polymerase II"/>
    <property type="evidence" value="ECO:0007669"/>
    <property type="project" value="TreeGrafter"/>
</dbReference>
<evidence type="ECO:0000313" key="12">
    <source>
        <dbReference type="Proteomes" id="UP000410492"/>
    </source>
</evidence>
<feature type="domain" description="C2H2-type" evidence="10">
    <location>
        <begin position="9"/>
        <end position="31"/>
    </location>
</feature>
<evidence type="ECO:0000259" key="10">
    <source>
        <dbReference type="PROSITE" id="PS50157"/>
    </source>
</evidence>
<dbReference type="EMBL" id="CAACVG010000644">
    <property type="protein sequence ID" value="VEN34374.1"/>
    <property type="molecule type" value="Genomic_DNA"/>
</dbReference>
<dbReference type="FunFam" id="3.30.160.60:FF:000448">
    <property type="entry name" value="RE1-silencing transcription factor A"/>
    <property type="match status" value="1"/>
</dbReference>
<keyword evidence="6" id="KW-0862">Zinc</keyword>
<sequence>MIQRELKKHKCELCDYKSNQKSSLNRHKLIHDIQGIYKKYKCILCDYKTNEKGNLKRHQLTHEQDETSKK</sequence>
<dbReference type="InterPro" id="IPR013087">
    <property type="entry name" value="Znf_C2H2_type"/>
</dbReference>
<evidence type="ECO:0000256" key="8">
    <source>
        <dbReference type="ARBA" id="ARBA00023242"/>
    </source>
</evidence>
<feature type="domain" description="C2H2-type" evidence="10">
    <location>
        <begin position="40"/>
        <end position="67"/>
    </location>
</feature>
<name>A0A653BGE7_CALMS</name>
<evidence type="ECO:0000313" key="11">
    <source>
        <dbReference type="EMBL" id="VEN34374.1"/>
    </source>
</evidence>
<dbReference type="Proteomes" id="UP000410492">
    <property type="component" value="Unassembled WGS sequence"/>
</dbReference>
<evidence type="ECO:0000256" key="6">
    <source>
        <dbReference type="ARBA" id="ARBA00022833"/>
    </source>
</evidence>
<dbReference type="FunFam" id="3.30.160.60:FF:000614">
    <property type="entry name" value="Zinc finger protein 142"/>
    <property type="match status" value="1"/>
</dbReference>
<dbReference type="GO" id="GO:0003677">
    <property type="term" value="F:DNA binding"/>
    <property type="evidence" value="ECO:0007669"/>
    <property type="project" value="UniProtKB-KW"/>
</dbReference>
<evidence type="ECO:0000256" key="7">
    <source>
        <dbReference type="ARBA" id="ARBA00023125"/>
    </source>
</evidence>
<dbReference type="PANTHER" id="PTHR24403:SF67">
    <property type="entry name" value="FI01116P-RELATED"/>
    <property type="match status" value="1"/>
</dbReference>
<dbReference type="PANTHER" id="PTHR24403">
    <property type="entry name" value="ZINC FINGER PROTEIN"/>
    <property type="match status" value="1"/>
</dbReference>
<dbReference type="AlphaFoldDB" id="A0A653BGE7"/>
<organism evidence="11 12">
    <name type="scientific">Callosobruchus maculatus</name>
    <name type="common">Southern cowpea weevil</name>
    <name type="synonym">Pulse bruchid</name>
    <dbReference type="NCBI Taxonomy" id="64391"/>
    <lineage>
        <taxon>Eukaryota</taxon>
        <taxon>Metazoa</taxon>
        <taxon>Ecdysozoa</taxon>
        <taxon>Arthropoda</taxon>
        <taxon>Hexapoda</taxon>
        <taxon>Insecta</taxon>
        <taxon>Pterygota</taxon>
        <taxon>Neoptera</taxon>
        <taxon>Endopterygota</taxon>
        <taxon>Coleoptera</taxon>
        <taxon>Polyphaga</taxon>
        <taxon>Cucujiformia</taxon>
        <taxon>Chrysomeloidea</taxon>
        <taxon>Chrysomelidae</taxon>
        <taxon>Bruchinae</taxon>
        <taxon>Bruchini</taxon>
        <taxon>Callosobruchus</taxon>
    </lineage>
</organism>
<evidence type="ECO:0000256" key="2">
    <source>
        <dbReference type="ARBA" id="ARBA00007746"/>
    </source>
</evidence>
<reference evidence="11 12" key="1">
    <citation type="submission" date="2019-01" db="EMBL/GenBank/DDBJ databases">
        <authorList>
            <person name="Sayadi A."/>
        </authorList>
    </citation>
    <scope>NUCLEOTIDE SEQUENCE [LARGE SCALE GENOMIC DNA]</scope>
</reference>
<accession>A0A653BGE7</accession>